<dbReference type="GO" id="GO:0008194">
    <property type="term" value="F:UDP-glycosyltransferase activity"/>
    <property type="evidence" value="ECO:0007669"/>
    <property type="project" value="InterPro"/>
</dbReference>
<proteinExistence type="inferred from homology"/>
<dbReference type="InterPro" id="IPR002213">
    <property type="entry name" value="UDP_glucos_trans"/>
</dbReference>
<dbReference type="FunFam" id="3.40.50.2000:FF:000101">
    <property type="entry name" value="Glycosyltransferase"/>
    <property type="match status" value="1"/>
</dbReference>
<keyword evidence="3" id="KW-0808">Transferase</keyword>
<organism evidence="5">
    <name type="scientific">Brassica campestris</name>
    <name type="common">Field mustard</name>
    <dbReference type="NCBI Taxonomy" id="3711"/>
    <lineage>
        <taxon>Eukaryota</taxon>
        <taxon>Viridiplantae</taxon>
        <taxon>Streptophyta</taxon>
        <taxon>Embryophyta</taxon>
        <taxon>Tracheophyta</taxon>
        <taxon>Spermatophyta</taxon>
        <taxon>Magnoliopsida</taxon>
        <taxon>eudicotyledons</taxon>
        <taxon>Gunneridae</taxon>
        <taxon>Pentapetalae</taxon>
        <taxon>rosids</taxon>
        <taxon>malvids</taxon>
        <taxon>Brassicales</taxon>
        <taxon>Brassicaceae</taxon>
        <taxon>Brassiceae</taxon>
        <taxon>Brassica</taxon>
    </lineage>
</organism>
<keyword evidence="2" id="KW-0328">Glycosyltransferase</keyword>
<dbReference type="AlphaFoldDB" id="A0A3P5ZH44"/>
<gene>
    <name evidence="5" type="ORF">BRAA01T02117Z</name>
</gene>
<dbReference type="PANTHER" id="PTHR11926:SF1299">
    <property type="entry name" value="UDP-GLYCOSYLTRANSFERASE 84A3-RELATED"/>
    <property type="match status" value="1"/>
</dbReference>
<evidence type="ECO:0000313" key="5">
    <source>
        <dbReference type="EMBL" id="VDC75615.1"/>
    </source>
</evidence>
<evidence type="ECO:0000256" key="2">
    <source>
        <dbReference type="ARBA" id="ARBA00022676"/>
    </source>
</evidence>
<name>A0A3P5ZH44_BRACM</name>
<evidence type="ECO:0000259" key="4">
    <source>
        <dbReference type="Pfam" id="PF26168"/>
    </source>
</evidence>
<dbReference type="EMBL" id="LR031571">
    <property type="protein sequence ID" value="VDC75615.1"/>
    <property type="molecule type" value="Genomic_DNA"/>
</dbReference>
<dbReference type="Gene3D" id="3.40.50.2000">
    <property type="entry name" value="Glycogen Phosphorylase B"/>
    <property type="match status" value="2"/>
</dbReference>
<dbReference type="CDD" id="cd03784">
    <property type="entry name" value="GT1_Gtf-like"/>
    <property type="match status" value="1"/>
</dbReference>
<dbReference type="SUPFAM" id="SSF53756">
    <property type="entry name" value="UDP-Glycosyltransferase/glycogen phosphorylase"/>
    <property type="match status" value="1"/>
</dbReference>
<protein>
    <recommendedName>
        <fullName evidence="4">Glycosyltransferase N-terminal domain-containing protein</fullName>
    </recommendedName>
</protein>
<feature type="domain" description="Glycosyltransferase N-terminal" evidence="4">
    <location>
        <begin position="8"/>
        <end position="56"/>
    </location>
</feature>
<dbReference type="PANTHER" id="PTHR11926">
    <property type="entry name" value="GLUCOSYL/GLUCURONOSYL TRANSFERASES"/>
    <property type="match status" value="1"/>
</dbReference>
<evidence type="ECO:0000256" key="1">
    <source>
        <dbReference type="ARBA" id="ARBA00009995"/>
    </source>
</evidence>
<dbReference type="Pfam" id="PF26168">
    <property type="entry name" value="Glyco_transf_N"/>
    <property type="match status" value="1"/>
</dbReference>
<comment type="similarity">
    <text evidence="1">Belongs to the UDP-glycosyltransferase family.</text>
</comment>
<evidence type="ECO:0000256" key="3">
    <source>
        <dbReference type="ARBA" id="ARBA00022679"/>
    </source>
</evidence>
<reference evidence="5" key="1">
    <citation type="submission" date="2018-11" db="EMBL/GenBank/DDBJ databases">
        <authorList>
            <consortium name="Genoscope - CEA"/>
            <person name="William W."/>
        </authorList>
    </citation>
    <scope>NUCLEOTIDE SEQUENCE</scope>
</reference>
<accession>A0A3P5ZH44</accession>
<dbReference type="InterPro" id="IPR058980">
    <property type="entry name" value="Glyco_transf_N"/>
</dbReference>
<sequence>MESSLTHVMLVSFPSQSHINPLLRLGKLIASKGLLVTFVTTEKPFGKKMRQANEIQDGLLKPVGLGFIRFEFFDDGYTPDDLDNKRNSGLLFTDLEVAGKREIKKLIKRYEKMKQPVRCLINNAFVPWVCNVAAELKIPSAVLWVQSCVCLTAYYYYQNQLAKFPTKTEPDINVEVPFMALVWKHDEIPSFLHPSCRYSIFTDLILQQIKRLPKTSSLLIDTFEELERDIIDHMSQLCPEVIINPIGPLFMMAKTTSSDVKGDISDSANQCMEWLDSKEPSSIVYISFGTIVYVKQ</sequence>